<organism evidence="1 2">
    <name type="scientific">Quercus suber</name>
    <name type="common">Cork oak</name>
    <dbReference type="NCBI Taxonomy" id="58331"/>
    <lineage>
        <taxon>Eukaryota</taxon>
        <taxon>Viridiplantae</taxon>
        <taxon>Streptophyta</taxon>
        <taxon>Embryophyta</taxon>
        <taxon>Tracheophyta</taxon>
        <taxon>Spermatophyta</taxon>
        <taxon>Magnoliopsida</taxon>
        <taxon>eudicotyledons</taxon>
        <taxon>Gunneridae</taxon>
        <taxon>Pentapetalae</taxon>
        <taxon>rosids</taxon>
        <taxon>fabids</taxon>
        <taxon>Fagales</taxon>
        <taxon>Fagaceae</taxon>
        <taxon>Quercus</taxon>
    </lineage>
</organism>
<protein>
    <submittedName>
        <fullName evidence="1">Uncharacterized protein</fullName>
    </submittedName>
</protein>
<comment type="caution">
    <text evidence="1">The sequence shown here is derived from an EMBL/GenBank/DDBJ whole genome shotgun (WGS) entry which is preliminary data.</text>
</comment>
<evidence type="ECO:0000313" key="1">
    <source>
        <dbReference type="EMBL" id="KAK7827854.1"/>
    </source>
</evidence>
<sequence length="46" mass="5318">MFGANEGIIGREVARKKNEYQNHIELAKISKLYEAKQVLLRSTTRI</sequence>
<proteinExistence type="predicted"/>
<reference evidence="1 2" key="1">
    <citation type="journal article" date="2018" name="Sci. Data">
        <title>The draft genome sequence of cork oak.</title>
        <authorList>
            <person name="Ramos A.M."/>
            <person name="Usie A."/>
            <person name="Barbosa P."/>
            <person name="Barros P.M."/>
            <person name="Capote T."/>
            <person name="Chaves I."/>
            <person name="Simoes F."/>
            <person name="Abreu I."/>
            <person name="Carrasquinho I."/>
            <person name="Faro C."/>
            <person name="Guimaraes J.B."/>
            <person name="Mendonca D."/>
            <person name="Nobrega F."/>
            <person name="Rodrigues L."/>
            <person name="Saibo N.J.M."/>
            <person name="Varela M.C."/>
            <person name="Egas C."/>
            <person name="Matos J."/>
            <person name="Miguel C.M."/>
            <person name="Oliveira M.M."/>
            <person name="Ricardo C.P."/>
            <person name="Goncalves S."/>
        </authorList>
    </citation>
    <scope>NUCLEOTIDE SEQUENCE [LARGE SCALE GENOMIC DNA]</scope>
    <source>
        <strain evidence="2">cv. HL8</strain>
    </source>
</reference>
<dbReference type="Proteomes" id="UP000237347">
    <property type="component" value="Unassembled WGS sequence"/>
</dbReference>
<name>A0AAW0JLL3_QUESU</name>
<accession>A0AAW0JLL3</accession>
<keyword evidence="2" id="KW-1185">Reference proteome</keyword>
<dbReference type="AlphaFoldDB" id="A0AAW0JLL3"/>
<evidence type="ECO:0000313" key="2">
    <source>
        <dbReference type="Proteomes" id="UP000237347"/>
    </source>
</evidence>
<dbReference type="EMBL" id="PKMF04000515">
    <property type="protein sequence ID" value="KAK7827854.1"/>
    <property type="molecule type" value="Genomic_DNA"/>
</dbReference>
<gene>
    <name evidence="1" type="ORF">CFP56_030844</name>
</gene>